<dbReference type="EMBL" id="CP163445">
    <property type="protein sequence ID" value="XDQ82075.1"/>
    <property type="molecule type" value="Genomic_DNA"/>
</dbReference>
<dbReference type="AlphaFoldDB" id="A0AB39TRZ1"/>
<name>A0AB39TRZ1_9ACTN</name>
<evidence type="ECO:0000313" key="1">
    <source>
        <dbReference type="EMBL" id="XDQ82075.1"/>
    </source>
</evidence>
<proteinExistence type="predicted"/>
<gene>
    <name evidence="1" type="ORF">AB2U05_28180</name>
</gene>
<accession>A0AB39TRZ1</accession>
<organism evidence="1">
    <name type="scientific">Streptomyces sp. Y1</name>
    <dbReference type="NCBI Taxonomy" id="3238634"/>
    <lineage>
        <taxon>Bacteria</taxon>
        <taxon>Bacillati</taxon>
        <taxon>Actinomycetota</taxon>
        <taxon>Actinomycetes</taxon>
        <taxon>Kitasatosporales</taxon>
        <taxon>Streptomycetaceae</taxon>
        <taxon>Streptomyces</taxon>
    </lineage>
</organism>
<sequence length="136" mass="14872">MSTGTVFRCRQCTRPLSNSVEQQAWQPLPRIKGRAHYTYGPSHVPQGRFAAAPEPYNPRVSSELDWVIHPADAVGMGPHPNTARLYGCCRRDGADGPNLVCAGCGAEVGIEVSDCWTAYDTRLRKSAVVAHERPLP</sequence>
<reference evidence="1" key="1">
    <citation type="submission" date="2024-07" db="EMBL/GenBank/DDBJ databases">
        <authorList>
            <person name="Yu S.T."/>
        </authorList>
    </citation>
    <scope>NUCLEOTIDE SEQUENCE</scope>
    <source>
        <strain evidence="1">Y1</strain>
    </source>
</reference>
<dbReference type="RefSeq" id="WP_369184593.1">
    <property type="nucleotide sequence ID" value="NZ_CP163445.1"/>
</dbReference>
<protein>
    <submittedName>
        <fullName evidence="1">Uncharacterized protein</fullName>
    </submittedName>
</protein>